<proteinExistence type="predicted"/>
<dbReference type="Proteomes" id="UP001358586">
    <property type="component" value="Chromosome 7"/>
</dbReference>
<organism evidence="2 3">
    <name type="scientific">Gossypium arboreum</name>
    <name type="common">Tree cotton</name>
    <name type="synonym">Gossypium nanking</name>
    <dbReference type="NCBI Taxonomy" id="29729"/>
    <lineage>
        <taxon>Eukaryota</taxon>
        <taxon>Viridiplantae</taxon>
        <taxon>Streptophyta</taxon>
        <taxon>Embryophyta</taxon>
        <taxon>Tracheophyta</taxon>
        <taxon>Spermatophyta</taxon>
        <taxon>Magnoliopsida</taxon>
        <taxon>eudicotyledons</taxon>
        <taxon>Gunneridae</taxon>
        <taxon>Pentapetalae</taxon>
        <taxon>rosids</taxon>
        <taxon>malvids</taxon>
        <taxon>Malvales</taxon>
        <taxon>Malvaceae</taxon>
        <taxon>Malvoideae</taxon>
        <taxon>Gossypium</taxon>
    </lineage>
</organism>
<accession>A0ABR0PAU5</accession>
<comment type="caution">
    <text evidence="2">The sequence shown here is derived from an EMBL/GenBank/DDBJ whole genome shotgun (WGS) entry which is preliminary data.</text>
</comment>
<evidence type="ECO:0000313" key="2">
    <source>
        <dbReference type="EMBL" id="KAK5818377.1"/>
    </source>
</evidence>
<protein>
    <recommendedName>
        <fullName evidence="1">RNase H type-1 domain-containing protein</fullName>
    </recommendedName>
</protein>
<keyword evidence="3" id="KW-1185">Reference proteome</keyword>
<name>A0ABR0PAU5_GOSAR</name>
<evidence type="ECO:0000259" key="1">
    <source>
        <dbReference type="Pfam" id="PF13456"/>
    </source>
</evidence>
<feature type="domain" description="RNase H type-1" evidence="1">
    <location>
        <begin position="182"/>
        <end position="215"/>
    </location>
</feature>
<evidence type="ECO:0000313" key="3">
    <source>
        <dbReference type="Proteomes" id="UP001358586"/>
    </source>
</evidence>
<dbReference type="EMBL" id="JARKNE010000007">
    <property type="protein sequence ID" value="KAK5818377.1"/>
    <property type="molecule type" value="Genomic_DNA"/>
</dbReference>
<reference evidence="2 3" key="1">
    <citation type="submission" date="2023-03" db="EMBL/GenBank/DDBJ databases">
        <title>WGS of Gossypium arboreum.</title>
        <authorList>
            <person name="Yu D."/>
        </authorList>
    </citation>
    <scope>NUCLEOTIDE SEQUENCE [LARGE SCALE GENOMIC DNA]</scope>
    <source>
        <tissue evidence="2">Leaf</tissue>
    </source>
</reference>
<dbReference type="Pfam" id="PF13456">
    <property type="entry name" value="RVT_3"/>
    <property type="match status" value="1"/>
</dbReference>
<dbReference type="InterPro" id="IPR002156">
    <property type="entry name" value="RNaseH_domain"/>
</dbReference>
<sequence>MCFLCYIYGGEGFSTLLNDAKRTGIVRVALIARERLAINHLFFTDDCVLFGDAIEVEAQNVHYIIKEYEAALGQQVKFEKSFLFFGSNVNDREGDLVGTVLGVRTTQNPEKYLGLPMMVAKVLKAKCFPQLDKMSANIGAYPSLTWRSIWSARGLTKKGFGWHVGTGEQVNIWNDLWLPIPVIYDVKKYEECFEKITFRFARREANMAAHALAKKGCMFLEPRYWVEEAPVTVEQAAAVDWNKGVSMVLPGNR</sequence>
<gene>
    <name evidence="2" type="ORF">PVK06_023312</name>
</gene>